<comment type="caution">
    <text evidence="1">The sequence shown here is derived from an EMBL/GenBank/DDBJ whole genome shotgun (WGS) entry which is preliminary data.</text>
</comment>
<evidence type="ECO:0000313" key="2">
    <source>
        <dbReference type="Proteomes" id="UP000789920"/>
    </source>
</evidence>
<feature type="non-terminal residue" evidence="1">
    <location>
        <position position="1"/>
    </location>
</feature>
<accession>A0ACA9LKE8</accession>
<gene>
    <name evidence="1" type="ORF">RPERSI_LOCUS3350</name>
</gene>
<reference evidence="1" key="1">
    <citation type="submission" date="2021-06" db="EMBL/GenBank/DDBJ databases">
        <authorList>
            <person name="Kallberg Y."/>
            <person name="Tangrot J."/>
            <person name="Rosling A."/>
        </authorList>
    </citation>
    <scope>NUCLEOTIDE SEQUENCE</scope>
    <source>
        <strain evidence="1">MA461A</strain>
    </source>
</reference>
<dbReference type="Proteomes" id="UP000789920">
    <property type="component" value="Unassembled WGS sequence"/>
</dbReference>
<dbReference type="EMBL" id="CAJVQC010004090">
    <property type="protein sequence ID" value="CAG8536106.1"/>
    <property type="molecule type" value="Genomic_DNA"/>
</dbReference>
<name>A0ACA9LKE8_9GLOM</name>
<proteinExistence type="predicted"/>
<organism evidence="1 2">
    <name type="scientific">Racocetra persica</name>
    <dbReference type="NCBI Taxonomy" id="160502"/>
    <lineage>
        <taxon>Eukaryota</taxon>
        <taxon>Fungi</taxon>
        <taxon>Fungi incertae sedis</taxon>
        <taxon>Mucoromycota</taxon>
        <taxon>Glomeromycotina</taxon>
        <taxon>Glomeromycetes</taxon>
        <taxon>Diversisporales</taxon>
        <taxon>Gigasporaceae</taxon>
        <taxon>Racocetra</taxon>
    </lineage>
</organism>
<evidence type="ECO:0000313" key="1">
    <source>
        <dbReference type="EMBL" id="CAG8536106.1"/>
    </source>
</evidence>
<sequence>AKTSLGLNPSPDIPGIPKEGNDYSKLLAYSLYFYEAQRSGILPPNNRVSWRHNSALNDGKDRNVSLIGGYYDAGDYIKFTLPLSWVLSLISWGAIEWFDGYRLSNQTDYLRDMIKWGTDWLIAAHPKLDQLFIQVGSIPLDNAYWGPDIKSIPSYFFVHDINLINIPFVSKNNDNSIPYPRPSFDINATSHGTDVASEAAAAFASSAILFRDFFDDNDYAETLISHAIDVYKFAESATLKLSSTDDSRNYGYSTSSYNDKLVYGALWLYRATNQVQYLDKAIRYYNQFQLHDSQRVISWDDHTGACNILLAQIFHGQSNANSTRWRDETENYLDRIITNKSNCSLTHGGLLWCNGDSPPGSLPIALTSVFAFLMYSAYASTTEKANTYRNFSASQIDYIFGANPMKMFYVVAVHPNSPKNPHHAGAHGGTNVGNLSDPVNTMHPLYGAVVGGPNINDTYHDVRSDIIQSEVALDYNSAFQGIMAYYVINTYVPPSPNPEDPIIPNPQISHSQKLIIILVSCSFVLLLLVSSIIAYKYKHKRFNSCISNRKRSKDLEENNQVAKSIDVEKGSEQKDLEENNQATNSINIEKDSESTENTESETLQDSEPDHNGSNDTEVELS</sequence>
<protein>
    <submittedName>
        <fullName evidence="1">222_t:CDS:1</fullName>
    </submittedName>
</protein>
<keyword evidence="2" id="KW-1185">Reference proteome</keyword>